<dbReference type="InterPro" id="IPR001497">
    <property type="entry name" value="MethylDNA_cys_MeTrfase_AS"/>
</dbReference>
<keyword evidence="16" id="KW-1185">Reference proteome</keyword>
<evidence type="ECO:0000256" key="12">
    <source>
        <dbReference type="ARBA" id="ARBA00049348"/>
    </source>
</evidence>
<sequence length="171" mass="18732">MSNQIPAKAFTGTLAEDGENEEPLKGLVNHGPPMENRMVTVVGEERKSEFPGPLYECVSWLEMFFNDAGSIVDIPLPPLHTSIKPDSFVAKVLHTLPEWVPPGKTISYRDLAAEMGNPRAARAVGMAMAVNPVPLLLPCHRVIKSDGTLRKYIAGLPVKRWLLEHEGAKLG</sequence>
<comment type="catalytic activity">
    <reaction evidence="1">
        <text>a 4-O-methyl-thymidine in DNA + L-cysteinyl-[protein] = a thymidine in DNA + S-methyl-L-cysteinyl-[protein]</text>
        <dbReference type="Rhea" id="RHEA:53428"/>
        <dbReference type="Rhea" id="RHEA-COMP:10131"/>
        <dbReference type="Rhea" id="RHEA-COMP:10132"/>
        <dbReference type="Rhea" id="RHEA-COMP:13555"/>
        <dbReference type="Rhea" id="RHEA-COMP:13556"/>
        <dbReference type="ChEBI" id="CHEBI:29950"/>
        <dbReference type="ChEBI" id="CHEBI:82612"/>
        <dbReference type="ChEBI" id="CHEBI:137386"/>
        <dbReference type="ChEBI" id="CHEBI:137387"/>
        <dbReference type="EC" id="2.1.1.63"/>
    </reaction>
</comment>
<keyword evidence="7" id="KW-0808">Transferase</keyword>
<organism evidence="15 16">
    <name type="scientific">Holothuria leucospilota</name>
    <name type="common">Black long sea cucumber</name>
    <name type="synonym">Mertensiothuria leucospilota</name>
    <dbReference type="NCBI Taxonomy" id="206669"/>
    <lineage>
        <taxon>Eukaryota</taxon>
        <taxon>Metazoa</taxon>
        <taxon>Echinodermata</taxon>
        <taxon>Eleutherozoa</taxon>
        <taxon>Echinozoa</taxon>
        <taxon>Holothuroidea</taxon>
        <taxon>Aspidochirotacea</taxon>
        <taxon>Aspidochirotida</taxon>
        <taxon>Holothuriidae</taxon>
        <taxon>Holothuria</taxon>
    </lineage>
</organism>
<keyword evidence="9" id="KW-0234">DNA repair</keyword>
<dbReference type="InterPro" id="IPR014048">
    <property type="entry name" value="MethylDNA_cys_MeTrfase_DNA-bd"/>
</dbReference>
<comment type="function">
    <text evidence="2">Involved in the cellular defense against the biological effects of O6-methylguanine (O6-MeG) and O4-methylthymine (O4-MeT) in DNA. Repairs the methylated nucleobase in DNA by stoichiometrically transferring the methyl group to a cysteine residue in the enzyme. This is a suicide reaction: the enzyme is irreversibly inactivated.</text>
</comment>
<dbReference type="GO" id="GO:0032259">
    <property type="term" value="P:methylation"/>
    <property type="evidence" value="ECO:0007669"/>
    <property type="project" value="UniProtKB-KW"/>
</dbReference>
<evidence type="ECO:0000256" key="7">
    <source>
        <dbReference type="ARBA" id="ARBA00022679"/>
    </source>
</evidence>
<comment type="caution">
    <text evidence="15">The sequence shown here is derived from an EMBL/GenBank/DDBJ whole genome shotgun (WGS) entry which is preliminary data.</text>
</comment>
<gene>
    <name evidence="15" type="ORF">HOLleu_33590</name>
</gene>
<dbReference type="InterPro" id="IPR036217">
    <property type="entry name" value="MethylDNA_cys_MeTrfase_DNAb"/>
</dbReference>
<feature type="region of interest" description="Disordered" evidence="13">
    <location>
        <begin position="1"/>
        <end position="20"/>
    </location>
</feature>
<dbReference type="FunFam" id="1.10.10.10:FF:000214">
    <property type="entry name" value="Methylated-DNA--protein-cysteine methyltransferase"/>
    <property type="match status" value="1"/>
</dbReference>
<dbReference type="SUPFAM" id="SSF46767">
    <property type="entry name" value="Methylated DNA-protein cysteine methyltransferase, C-terminal domain"/>
    <property type="match status" value="1"/>
</dbReference>
<dbReference type="PANTHER" id="PTHR46460">
    <property type="entry name" value="METHYLATED-DNA--PROTEIN-CYSTEINE METHYLTRANSFERASE"/>
    <property type="match status" value="1"/>
</dbReference>
<evidence type="ECO:0000256" key="10">
    <source>
        <dbReference type="ARBA" id="ARBA00030795"/>
    </source>
</evidence>
<dbReference type="Pfam" id="PF01035">
    <property type="entry name" value="DNA_binding_1"/>
    <property type="match status" value="1"/>
</dbReference>
<dbReference type="EMBL" id="JAIZAY010000017">
    <property type="protein sequence ID" value="KAJ8025892.1"/>
    <property type="molecule type" value="Genomic_DNA"/>
</dbReference>
<evidence type="ECO:0000256" key="3">
    <source>
        <dbReference type="ARBA" id="ARBA00008711"/>
    </source>
</evidence>
<dbReference type="Gene3D" id="3.30.160.70">
    <property type="entry name" value="Methylated DNA-protein cysteine methyltransferase domain"/>
    <property type="match status" value="1"/>
</dbReference>
<evidence type="ECO:0000313" key="15">
    <source>
        <dbReference type="EMBL" id="KAJ8025892.1"/>
    </source>
</evidence>
<dbReference type="GO" id="GO:0006281">
    <property type="term" value="P:DNA repair"/>
    <property type="evidence" value="ECO:0007669"/>
    <property type="project" value="UniProtKB-KW"/>
</dbReference>
<dbReference type="Gene3D" id="1.10.10.10">
    <property type="entry name" value="Winged helix-like DNA-binding domain superfamily/Winged helix DNA-binding domain"/>
    <property type="match status" value="1"/>
</dbReference>
<dbReference type="InterPro" id="IPR036388">
    <property type="entry name" value="WH-like_DNA-bd_sf"/>
</dbReference>
<keyword evidence="6 15" id="KW-0489">Methyltransferase</keyword>
<evidence type="ECO:0000256" key="9">
    <source>
        <dbReference type="ARBA" id="ARBA00023204"/>
    </source>
</evidence>
<proteinExistence type="inferred from homology"/>
<dbReference type="Proteomes" id="UP001152320">
    <property type="component" value="Chromosome 17"/>
</dbReference>
<dbReference type="PROSITE" id="PS00374">
    <property type="entry name" value="MGMT"/>
    <property type="match status" value="1"/>
</dbReference>
<dbReference type="NCBIfam" id="TIGR00589">
    <property type="entry name" value="ogt"/>
    <property type="match status" value="1"/>
</dbReference>
<evidence type="ECO:0000313" key="16">
    <source>
        <dbReference type="Proteomes" id="UP001152320"/>
    </source>
</evidence>
<accession>A0A9Q1BI42</accession>
<protein>
    <recommendedName>
        <fullName evidence="5">Methylated-DNA--protein-cysteine methyltransferase</fullName>
        <ecNumber evidence="4">2.1.1.63</ecNumber>
    </recommendedName>
    <alternativeName>
        <fullName evidence="10">6-O-methylguanine-DNA methyltransferase</fullName>
    </alternativeName>
    <alternativeName>
        <fullName evidence="11">O-6-methylguanine-DNA-alkyltransferase</fullName>
    </alternativeName>
</protein>
<dbReference type="EC" id="2.1.1.63" evidence="4"/>
<dbReference type="GO" id="GO:0003908">
    <property type="term" value="F:methylated-DNA-[protein]-cysteine S-methyltransferase activity"/>
    <property type="evidence" value="ECO:0007669"/>
    <property type="project" value="UniProtKB-EC"/>
</dbReference>
<name>A0A9Q1BI42_HOLLE</name>
<dbReference type="GO" id="GO:0005654">
    <property type="term" value="C:nucleoplasm"/>
    <property type="evidence" value="ECO:0007669"/>
    <property type="project" value="TreeGrafter"/>
</dbReference>
<evidence type="ECO:0000256" key="11">
    <source>
        <dbReference type="ARBA" id="ARBA00031621"/>
    </source>
</evidence>
<dbReference type="OrthoDB" id="1907495at2759"/>
<feature type="domain" description="Methylated-DNA-[protein]-cysteine S-methyltransferase DNA binding" evidence="14">
    <location>
        <begin position="88"/>
        <end position="168"/>
    </location>
</feature>
<evidence type="ECO:0000256" key="2">
    <source>
        <dbReference type="ARBA" id="ARBA00003317"/>
    </source>
</evidence>
<reference evidence="15" key="1">
    <citation type="submission" date="2021-10" db="EMBL/GenBank/DDBJ databases">
        <title>Tropical sea cucumber genome reveals ecological adaptation and Cuvierian tubules defense mechanism.</title>
        <authorList>
            <person name="Chen T."/>
        </authorList>
    </citation>
    <scope>NUCLEOTIDE SEQUENCE</scope>
    <source>
        <strain evidence="15">Nanhai2018</strain>
        <tissue evidence="15">Muscle</tissue>
    </source>
</reference>
<comment type="catalytic activity">
    <reaction evidence="12">
        <text>a 6-O-methyl-2'-deoxyguanosine in DNA + L-cysteinyl-[protein] = S-methyl-L-cysteinyl-[protein] + a 2'-deoxyguanosine in DNA</text>
        <dbReference type="Rhea" id="RHEA:24000"/>
        <dbReference type="Rhea" id="RHEA-COMP:10131"/>
        <dbReference type="Rhea" id="RHEA-COMP:10132"/>
        <dbReference type="Rhea" id="RHEA-COMP:11367"/>
        <dbReference type="Rhea" id="RHEA-COMP:11368"/>
        <dbReference type="ChEBI" id="CHEBI:29950"/>
        <dbReference type="ChEBI" id="CHEBI:82612"/>
        <dbReference type="ChEBI" id="CHEBI:85445"/>
        <dbReference type="ChEBI" id="CHEBI:85448"/>
        <dbReference type="EC" id="2.1.1.63"/>
    </reaction>
</comment>
<keyword evidence="8" id="KW-0227">DNA damage</keyword>
<evidence type="ECO:0000256" key="6">
    <source>
        <dbReference type="ARBA" id="ARBA00022603"/>
    </source>
</evidence>
<evidence type="ECO:0000256" key="8">
    <source>
        <dbReference type="ARBA" id="ARBA00022763"/>
    </source>
</evidence>
<evidence type="ECO:0000256" key="5">
    <source>
        <dbReference type="ARBA" id="ARBA00015377"/>
    </source>
</evidence>
<evidence type="ECO:0000259" key="14">
    <source>
        <dbReference type="Pfam" id="PF01035"/>
    </source>
</evidence>
<evidence type="ECO:0000256" key="1">
    <source>
        <dbReference type="ARBA" id="ARBA00001286"/>
    </source>
</evidence>
<dbReference type="PANTHER" id="PTHR46460:SF1">
    <property type="entry name" value="METHYLATED-DNA--PROTEIN-CYSTEINE METHYLTRANSFERASE"/>
    <property type="match status" value="1"/>
</dbReference>
<dbReference type="CDD" id="cd06445">
    <property type="entry name" value="ATase"/>
    <property type="match status" value="1"/>
</dbReference>
<evidence type="ECO:0000256" key="4">
    <source>
        <dbReference type="ARBA" id="ARBA00011918"/>
    </source>
</evidence>
<dbReference type="AlphaFoldDB" id="A0A9Q1BI42"/>
<evidence type="ECO:0000256" key="13">
    <source>
        <dbReference type="SAM" id="MobiDB-lite"/>
    </source>
</evidence>
<comment type="similarity">
    <text evidence="3">Belongs to the MGMT family.</text>
</comment>